<dbReference type="EMBL" id="JBHUMV010000010">
    <property type="protein sequence ID" value="MFD2756359.1"/>
    <property type="molecule type" value="Genomic_DNA"/>
</dbReference>
<organism evidence="1 2">
    <name type="scientific">Comamonas terrae</name>
    <dbReference type="NCBI Taxonomy" id="673548"/>
    <lineage>
        <taxon>Bacteria</taxon>
        <taxon>Pseudomonadati</taxon>
        <taxon>Pseudomonadota</taxon>
        <taxon>Betaproteobacteria</taxon>
        <taxon>Burkholderiales</taxon>
        <taxon>Comamonadaceae</taxon>
        <taxon>Comamonas</taxon>
    </lineage>
</organism>
<accession>A0ABW5USJ6</accession>
<dbReference type="Proteomes" id="UP001597463">
    <property type="component" value="Unassembled WGS sequence"/>
</dbReference>
<evidence type="ECO:0000313" key="2">
    <source>
        <dbReference type="Proteomes" id="UP001597463"/>
    </source>
</evidence>
<comment type="caution">
    <text evidence="1">The sequence shown here is derived from an EMBL/GenBank/DDBJ whole genome shotgun (WGS) entry which is preliminary data.</text>
</comment>
<name>A0ABW5USJ6_9BURK</name>
<sequence length="106" mass="11466">MRAAAPGKLPAITVEIPELVLSSETADIDHLAFAEHFEATVSRSAPDGAVALQRRQDSRGRTGDAGIGPCEARAEQAYLKECILRQAADIFILDDASRLGRVRQQH</sequence>
<gene>
    <name evidence="1" type="ORF">ACFSW6_19980</name>
</gene>
<keyword evidence="2" id="KW-1185">Reference proteome</keyword>
<dbReference type="RefSeq" id="WP_066476638.1">
    <property type="nucleotide sequence ID" value="NZ_BCNT01000006.1"/>
</dbReference>
<evidence type="ECO:0000313" key="1">
    <source>
        <dbReference type="EMBL" id="MFD2756359.1"/>
    </source>
</evidence>
<proteinExistence type="predicted"/>
<protein>
    <submittedName>
        <fullName evidence="1">Uncharacterized protein</fullName>
    </submittedName>
</protein>
<reference evidence="2" key="1">
    <citation type="journal article" date="2019" name="Int. J. Syst. Evol. Microbiol.">
        <title>The Global Catalogue of Microorganisms (GCM) 10K type strain sequencing project: providing services to taxonomists for standard genome sequencing and annotation.</title>
        <authorList>
            <consortium name="The Broad Institute Genomics Platform"/>
            <consortium name="The Broad Institute Genome Sequencing Center for Infectious Disease"/>
            <person name="Wu L."/>
            <person name="Ma J."/>
        </authorList>
    </citation>
    <scope>NUCLEOTIDE SEQUENCE [LARGE SCALE GENOMIC DNA]</scope>
    <source>
        <strain evidence="2">TISTR 1906</strain>
    </source>
</reference>